<evidence type="ECO:0000313" key="2">
    <source>
        <dbReference type="EMBL" id="KAG1780008.1"/>
    </source>
</evidence>
<reference evidence="2" key="1">
    <citation type="journal article" date="2020" name="New Phytol.">
        <title>Comparative genomics reveals dynamic genome evolution in host specialist ectomycorrhizal fungi.</title>
        <authorList>
            <person name="Lofgren L.A."/>
            <person name="Nguyen N.H."/>
            <person name="Vilgalys R."/>
            <person name="Ruytinx J."/>
            <person name="Liao H.L."/>
            <person name="Branco S."/>
            <person name="Kuo A."/>
            <person name="LaButti K."/>
            <person name="Lipzen A."/>
            <person name="Andreopoulos W."/>
            <person name="Pangilinan J."/>
            <person name="Riley R."/>
            <person name="Hundley H."/>
            <person name="Na H."/>
            <person name="Barry K."/>
            <person name="Grigoriev I.V."/>
            <person name="Stajich J.E."/>
            <person name="Kennedy P.G."/>
        </authorList>
    </citation>
    <scope>NUCLEOTIDE SEQUENCE</scope>
    <source>
        <strain evidence="2">DOB743</strain>
    </source>
</reference>
<feature type="region of interest" description="Disordered" evidence="1">
    <location>
        <begin position="196"/>
        <end position="251"/>
    </location>
</feature>
<dbReference type="AlphaFoldDB" id="A0A9P7A082"/>
<dbReference type="OrthoDB" id="3070390at2759"/>
<feature type="region of interest" description="Disordered" evidence="1">
    <location>
        <begin position="115"/>
        <end position="181"/>
    </location>
</feature>
<gene>
    <name evidence="2" type="ORF">EV702DRAFT_1084076</name>
</gene>
<feature type="compositionally biased region" description="Polar residues" evidence="1">
    <location>
        <begin position="206"/>
        <end position="218"/>
    </location>
</feature>
<feature type="compositionally biased region" description="Polar residues" evidence="1">
    <location>
        <begin position="130"/>
        <end position="148"/>
    </location>
</feature>
<name>A0A9P7A082_9AGAM</name>
<accession>A0A9P7A082</accession>
<feature type="compositionally biased region" description="Polar residues" evidence="1">
    <location>
        <begin position="161"/>
        <end position="181"/>
    </location>
</feature>
<keyword evidence="3" id="KW-1185">Reference proteome</keyword>
<protein>
    <submittedName>
        <fullName evidence="2">Uncharacterized protein</fullName>
    </submittedName>
</protein>
<evidence type="ECO:0000313" key="3">
    <source>
        <dbReference type="Proteomes" id="UP000714275"/>
    </source>
</evidence>
<evidence type="ECO:0000256" key="1">
    <source>
        <dbReference type="SAM" id="MobiDB-lite"/>
    </source>
</evidence>
<proteinExistence type="predicted"/>
<dbReference type="Proteomes" id="UP000714275">
    <property type="component" value="Unassembled WGS sequence"/>
</dbReference>
<organism evidence="2 3">
    <name type="scientific">Suillus placidus</name>
    <dbReference type="NCBI Taxonomy" id="48579"/>
    <lineage>
        <taxon>Eukaryota</taxon>
        <taxon>Fungi</taxon>
        <taxon>Dikarya</taxon>
        <taxon>Basidiomycota</taxon>
        <taxon>Agaricomycotina</taxon>
        <taxon>Agaricomycetes</taxon>
        <taxon>Agaricomycetidae</taxon>
        <taxon>Boletales</taxon>
        <taxon>Suillineae</taxon>
        <taxon>Suillaceae</taxon>
        <taxon>Suillus</taxon>
    </lineage>
</organism>
<comment type="caution">
    <text evidence="2">The sequence shown here is derived from an EMBL/GenBank/DDBJ whole genome shotgun (WGS) entry which is preliminary data.</text>
</comment>
<sequence>MNENNENIQVTLKYGGVLLADLNVLRAHRPKGENIHQEGAAFFLLWPYPAHAPVPLVKHTFYKRWVAIAEGNPKLNKKKINLSIESVTVEMVPSIGFTGTHGTNQSPLAPKHTIELPQTEGMSPPAENFPLSSTTDRSDLQKSFTTEVVQGKRPRSDSIDDQSLLSPSFGSDGNNEPSSNPLLKRIRTEQHFPIQNSTAEGKHTLNGFSTGECQTTQPLHIPPCHIKPFPGSPGINNGLTPTGPRPPGDRGTINRLSLELSKVRSQLTTLKHCEKGISEELILLGAPQPQSEAIVPSSHDLGARLILLEIELQQERTQRLRAERMLGEVERECRVPFVVPALFQAFCKISELGHHE</sequence>
<dbReference type="EMBL" id="JABBWD010000010">
    <property type="protein sequence ID" value="KAG1780008.1"/>
    <property type="molecule type" value="Genomic_DNA"/>
</dbReference>